<keyword evidence="2" id="KW-0812">Transmembrane</keyword>
<name>A0ABP0FFZ7_CLALP</name>
<comment type="caution">
    <text evidence="5">The sequence shown here is derived from an EMBL/GenBank/DDBJ whole genome shotgun (WGS) entry which is preliminary data.</text>
</comment>
<evidence type="ECO:0000313" key="5">
    <source>
        <dbReference type="EMBL" id="CAK8677404.1"/>
    </source>
</evidence>
<keyword evidence="2" id="KW-0472">Membrane</keyword>
<dbReference type="PROSITE" id="PS51257">
    <property type="entry name" value="PROKAR_LIPOPROTEIN"/>
    <property type="match status" value="1"/>
</dbReference>
<dbReference type="InterPro" id="IPR003599">
    <property type="entry name" value="Ig_sub"/>
</dbReference>
<dbReference type="PROSITE" id="PS50835">
    <property type="entry name" value="IG_LIKE"/>
    <property type="match status" value="2"/>
</dbReference>
<accession>A0ABP0FFZ7</accession>
<evidence type="ECO:0000259" key="4">
    <source>
        <dbReference type="PROSITE" id="PS50835"/>
    </source>
</evidence>
<gene>
    <name evidence="5" type="ORF">CVLEPA_LOCUS6788</name>
</gene>
<dbReference type="InterPro" id="IPR013783">
    <property type="entry name" value="Ig-like_fold"/>
</dbReference>
<keyword evidence="6" id="KW-1185">Reference proteome</keyword>
<organism evidence="5 6">
    <name type="scientific">Clavelina lepadiformis</name>
    <name type="common">Light-bulb sea squirt</name>
    <name type="synonym">Ascidia lepadiformis</name>
    <dbReference type="NCBI Taxonomy" id="159417"/>
    <lineage>
        <taxon>Eukaryota</taxon>
        <taxon>Metazoa</taxon>
        <taxon>Chordata</taxon>
        <taxon>Tunicata</taxon>
        <taxon>Ascidiacea</taxon>
        <taxon>Aplousobranchia</taxon>
        <taxon>Clavelinidae</taxon>
        <taxon>Clavelina</taxon>
    </lineage>
</organism>
<feature type="region of interest" description="Disordered" evidence="1">
    <location>
        <begin position="828"/>
        <end position="1035"/>
    </location>
</feature>
<feature type="compositionally biased region" description="Polar residues" evidence="1">
    <location>
        <begin position="978"/>
        <end position="994"/>
    </location>
</feature>
<keyword evidence="2" id="KW-1133">Transmembrane helix</keyword>
<dbReference type="PANTHER" id="PTHR46013:SF4">
    <property type="entry name" value="B-CELL RECEPTOR CD22-RELATED"/>
    <property type="match status" value="1"/>
</dbReference>
<reference evidence="5 6" key="1">
    <citation type="submission" date="2024-02" db="EMBL/GenBank/DDBJ databases">
        <authorList>
            <person name="Daric V."/>
            <person name="Darras S."/>
        </authorList>
    </citation>
    <scope>NUCLEOTIDE SEQUENCE [LARGE SCALE GENOMIC DNA]</scope>
</reference>
<dbReference type="Gene3D" id="2.60.40.10">
    <property type="entry name" value="Immunoglobulins"/>
    <property type="match status" value="1"/>
</dbReference>
<evidence type="ECO:0000313" key="6">
    <source>
        <dbReference type="Proteomes" id="UP001642483"/>
    </source>
</evidence>
<evidence type="ECO:0000256" key="1">
    <source>
        <dbReference type="SAM" id="MobiDB-lite"/>
    </source>
</evidence>
<feature type="domain" description="Ig-like" evidence="4">
    <location>
        <begin position="307"/>
        <end position="399"/>
    </location>
</feature>
<feature type="transmembrane region" description="Helical" evidence="2">
    <location>
        <begin position="794"/>
        <end position="818"/>
    </location>
</feature>
<dbReference type="PANTHER" id="PTHR46013">
    <property type="entry name" value="VASCULAR CELL ADHESION MOLECULE 1"/>
    <property type="match status" value="1"/>
</dbReference>
<dbReference type="SMART" id="SM00409">
    <property type="entry name" value="IG"/>
    <property type="match status" value="6"/>
</dbReference>
<protein>
    <recommendedName>
        <fullName evidence="4">Ig-like domain-containing protein</fullName>
    </recommendedName>
</protein>
<evidence type="ECO:0000256" key="2">
    <source>
        <dbReference type="SAM" id="Phobius"/>
    </source>
</evidence>
<feature type="chain" id="PRO_5045038685" description="Ig-like domain-containing protein" evidence="3">
    <location>
        <begin position="25"/>
        <end position="1035"/>
    </location>
</feature>
<dbReference type="SUPFAM" id="SSF48726">
    <property type="entry name" value="Immunoglobulin"/>
    <property type="match status" value="2"/>
</dbReference>
<dbReference type="InterPro" id="IPR007110">
    <property type="entry name" value="Ig-like_dom"/>
</dbReference>
<dbReference type="Proteomes" id="UP001642483">
    <property type="component" value="Unassembled WGS sequence"/>
</dbReference>
<dbReference type="EMBL" id="CAWYQH010000046">
    <property type="protein sequence ID" value="CAK8677404.1"/>
    <property type="molecule type" value="Genomic_DNA"/>
</dbReference>
<feature type="domain" description="Ig-like" evidence="4">
    <location>
        <begin position="496"/>
        <end position="588"/>
    </location>
</feature>
<dbReference type="InterPro" id="IPR036179">
    <property type="entry name" value="Ig-like_dom_sf"/>
</dbReference>
<feature type="signal peptide" evidence="3">
    <location>
        <begin position="1"/>
        <end position="24"/>
    </location>
</feature>
<proteinExistence type="predicted"/>
<evidence type="ECO:0000256" key="3">
    <source>
        <dbReference type="SAM" id="SignalP"/>
    </source>
</evidence>
<keyword evidence="3" id="KW-0732">Signal</keyword>
<sequence>MKFINTFHFMDMIVVAVMLQSCNGQYISPLTTPHPVQATNSTVVITATASPTQNSSGRNWILLWKFSETQVAQVGYVPHPNVKTLVESPSKYSERINISATDISATIFTTHLTISHLKAEEDGCLVELALNKNFSKSLKLSIRDCHESLSDGVKVDATSRVFNSPGKFACSNGGKLFYSNGTMLTSSDTTCLASAEWSGQDNLQCWTAPSVTLASSLIEGNKLTVVEGNDLILTCSYYDVIPAGNTSQFYFGGKGNTKRQGQAFILSSLQRSDSNKVVSCQAVTPYTDVYPGSGRSSEIKLDVLYKPKTVVMKVKLSKYTIPTKDGYLLRSNKKVSITCNPSKANPSPICTWNFPSVKSTPISSTQGCKISLHLSQSSLVSCTAQNKAGSSSSNNQTITVVPKKRKLEFIVTGKNVTKTDGIVTSYLGKIVTFSCSVGFSDQLNTTYKLRAGERCYNKQSFDLTLKPSNTGNYSCTSMDSFGTYSASIYLDVLYAPDTVTSKVELSQYTIVVEEGYLLRSDEILTMQCIYSEANPSPNCTWTIYITQSNTDISITGCNISYNLDQSSLIYCTAGNKAGSKSSSGQTVTVVPAQRSLEFKVTGSNITNTGGFITSYLGENVTFSCSIEYSDRLNTIFLLKRPGKRHETRKSFELSLESSDTGNYSCTTEDSFGNDSSSIYLDVLYAARQHEVITCNWNVNESGICVVVFFSNPKSHFVILTKNDLPVTHDESMTIQSNGDQQNFTFSKTEVLSSDNGNYTLTVRSVDNESFPENALINFTIVVADGPLVDTGIAWLQPVIIGASVVGAFCLCVMIFVIVQRRCGANKTGGVTHANPAFNGDSDEKEERINPLYGSSESPDQVEAAYAEVDKKKNKKKGSSEKEEKVNPLYGSSDQPEPTEAGYAEVDNNKKKKQSAKEERINPLYEASSSQDQVEAAYAEVDKSKKKRKLPAQVEESSNATYAEVNKPKKKKKPPLPSRENNADATQVEESSNATYVEVNKPKKKKKPPLPNRANTAGWDATNDDVVLHGWSPTPN</sequence>